<feature type="domain" description="Galaxin-like repeats" evidence="1">
    <location>
        <begin position="109"/>
        <end position="230"/>
    </location>
</feature>
<keyword evidence="3" id="KW-1185">Reference proteome</keyword>
<dbReference type="PANTHER" id="PTHR46339">
    <property type="entry name" value="PROTEIN CBG15282-RELATED"/>
    <property type="match status" value="1"/>
</dbReference>
<accession>A0A0V0U321</accession>
<evidence type="ECO:0000259" key="1">
    <source>
        <dbReference type="Pfam" id="PF24748"/>
    </source>
</evidence>
<proteinExistence type="predicted"/>
<name>A0A0V0U321_9BILA</name>
<dbReference type="OrthoDB" id="419529at2759"/>
<reference evidence="2 3" key="1">
    <citation type="submission" date="2015-01" db="EMBL/GenBank/DDBJ databases">
        <title>Evolution of Trichinella species and genotypes.</title>
        <authorList>
            <person name="Korhonen P.K."/>
            <person name="Edoardo P."/>
            <person name="Giuseppe L.R."/>
            <person name="Gasser R.B."/>
        </authorList>
    </citation>
    <scope>NUCLEOTIDE SEQUENCE [LARGE SCALE GENOMIC DNA]</scope>
    <source>
        <strain evidence="2">ISS417</strain>
    </source>
</reference>
<dbReference type="InterPro" id="IPR028150">
    <property type="entry name" value="Lustrin_cystein"/>
</dbReference>
<sequence>MVYIFGCMQLIKALKLSSSTIYVIIFLFFTCLSMPKTTTANEQLTSKLNNSANRTQIPTKFPPTLFKQRSLEGQYKDSSNAEATPVQLKACCGTKCKNFENLISMVGVECCGTTPANLIQNICCKNTLHERRSGSRYFDRCCSEIPYASDQTCCEGKVYEGIGLACCGSDAYNLHDKKKICCDRELYTIPSSFITTACCGNMLYNAWDGNEFCCGNKIYSRKFSNACCVWDGQSDKEAEDAQGYNLNTEICCNGVHDRKLYDSCCYVPDLSGPGFSKPTPVPYNSKTHCCDYIGVKPINPKSVLFPNSNSLRYTIFSTAVKTMKAQRLKVVSKIKKQWLYHLKNITTPLILFIFILAVHACPDELYLDTDEVSKQPILCSQDVDCREESNCIYSPSLNDNYCCMKTAIPGRSVSICMESKMENSEFNFCNLSDNSIQCPNNQECQYSSYLNDFICCDLSEDFLLPLIDAEMLLRSEIPNPLYKIEHNLQERYVLPFKLLFIALDERYIAQSICEHRKPLYINGQPQICSISMGCPFGYTCIFFITSEKGFCCPDVTADDALDSDNGCLPGQRPYILRLYNEPAHCEPNAVANRCPKGYNCQFSGLYQTFICCKPSSVNQTASTCAEHLYKLGTNSIVKLQS</sequence>
<evidence type="ECO:0000313" key="3">
    <source>
        <dbReference type="Proteomes" id="UP000055048"/>
    </source>
</evidence>
<dbReference type="Proteomes" id="UP000055048">
    <property type="component" value="Unassembled WGS sequence"/>
</dbReference>
<dbReference type="InterPro" id="IPR006150">
    <property type="entry name" value="Cys_repeat_1"/>
</dbReference>
<gene>
    <name evidence="2" type="primary">ZC84.1</name>
    <name evidence="2" type="ORF">T05_6535</name>
</gene>
<organism evidence="2 3">
    <name type="scientific">Trichinella murrelli</name>
    <dbReference type="NCBI Taxonomy" id="144512"/>
    <lineage>
        <taxon>Eukaryota</taxon>
        <taxon>Metazoa</taxon>
        <taxon>Ecdysozoa</taxon>
        <taxon>Nematoda</taxon>
        <taxon>Enoplea</taxon>
        <taxon>Dorylaimia</taxon>
        <taxon>Trichinellida</taxon>
        <taxon>Trichinellidae</taxon>
        <taxon>Trichinella</taxon>
    </lineage>
</organism>
<dbReference type="Pfam" id="PF24748">
    <property type="entry name" value="Galaxin_repeat"/>
    <property type="match status" value="1"/>
</dbReference>
<dbReference type="SMART" id="SM00289">
    <property type="entry name" value="WR1"/>
    <property type="match status" value="4"/>
</dbReference>
<comment type="caution">
    <text evidence="2">The sequence shown here is derived from an EMBL/GenBank/DDBJ whole genome shotgun (WGS) entry which is preliminary data.</text>
</comment>
<protein>
    <recommendedName>
        <fullName evidence="1">Galaxin-like repeats domain-containing protein</fullName>
    </recommendedName>
</protein>
<evidence type="ECO:0000313" key="2">
    <source>
        <dbReference type="EMBL" id="KRX45597.1"/>
    </source>
</evidence>
<dbReference type="AlphaFoldDB" id="A0A0V0U321"/>
<dbReference type="Pfam" id="PF14625">
    <property type="entry name" value="Lustrin_cystein"/>
    <property type="match status" value="2"/>
</dbReference>
<dbReference type="InterPro" id="IPR056601">
    <property type="entry name" value="Galaxin_dom"/>
</dbReference>
<dbReference type="InterPro" id="IPR053014">
    <property type="entry name" value="Cuticle_assoc_divergent"/>
</dbReference>
<dbReference type="EMBL" id="JYDJ01000073">
    <property type="protein sequence ID" value="KRX45597.1"/>
    <property type="molecule type" value="Genomic_DNA"/>
</dbReference>